<reference evidence="5" key="1">
    <citation type="submission" date="2018-10" db="EMBL/GenBank/DDBJ databases">
        <title>Population genomic analysis revealed the cold adaptation of white poplar.</title>
        <authorList>
            <person name="Liu Y.-J."/>
        </authorList>
    </citation>
    <scope>NUCLEOTIDE SEQUENCE [LARGE SCALE GENOMIC DNA]</scope>
    <source>
        <strain evidence="5">PAL-ZL1</strain>
    </source>
</reference>
<gene>
    <name evidence="5" type="ORF">D5086_0000235410</name>
</gene>
<dbReference type="PANTHER" id="PTHR23305:SF11">
    <property type="entry name" value="OBG-LIKE ATPASE 1"/>
    <property type="match status" value="1"/>
</dbReference>
<dbReference type="STRING" id="43335.A0A4U5P3I4"/>
<dbReference type="GO" id="GO:0016887">
    <property type="term" value="F:ATP hydrolysis activity"/>
    <property type="evidence" value="ECO:0007669"/>
    <property type="project" value="InterPro"/>
</dbReference>
<protein>
    <submittedName>
        <fullName evidence="5">Obg-like ATPase 1</fullName>
    </submittedName>
</protein>
<dbReference type="Gene3D" id="3.40.50.300">
    <property type="entry name" value="P-loop containing nucleotide triphosphate hydrolases"/>
    <property type="match status" value="2"/>
</dbReference>
<feature type="region of interest" description="Disordered" evidence="3">
    <location>
        <begin position="208"/>
        <end position="242"/>
    </location>
</feature>
<evidence type="ECO:0000256" key="1">
    <source>
        <dbReference type="ARBA" id="ARBA00022741"/>
    </source>
</evidence>
<dbReference type="InterPro" id="IPR027417">
    <property type="entry name" value="P-loop_NTPase"/>
</dbReference>
<proteinExistence type="predicted"/>
<dbReference type="GO" id="GO:0005737">
    <property type="term" value="C:cytoplasm"/>
    <property type="evidence" value="ECO:0007669"/>
    <property type="project" value="TreeGrafter"/>
</dbReference>
<evidence type="ECO:0000313" key="5">
    <source>
        <dbReference type="EMBL" id="TKR90161.1"/>
    </source>
</evidence>
<dbReference type="InterPro" id="IPR003439">
    <property type="entry name" value="ABC_transporter-like_ATP-bd"/>
</dbReference>
<evidence type="ECO:0000256" key="3">
    <source>
        <dbReference type="SAM" id="MobiDB-lite"/>
    </source>
</evidence>
<evidence type="ECO:0000256" key="2">
    <source>
        <dbReference type="ARBA" id="ARBA00022840"/>
    </source>
</evidence>
<comment type="caution">
    <text evidence="5">The sequence shown here is derived from an EMBL/GenBank/DDBJ whole genome shotgun (WGS) entry which is preliminary data.</text>
</comment>
<feature type="domain" description="OBG-type G" evidence="4">
    <location>
        <begin position="335"/>
        <end position="610"/>
    </location>
</feature>
<dbReference type="InterPro" id="IPR031167">
    <property type="entry name" value="G_OBG"/>
</dbReference>
<dbReference type="GO" id="GO:0005524">
    <property type="term" value="F:ATP binding"/>
    <property type="evidence" value="ECO:0007669"/>
    <property type="project" value="UniProtKB-KW"/>
</dbReference>
<dbReference type="PANTHER" id="PTHR23305">
    <property type="entry name" value="OBG GTPASE FAMILY"/>
    <property type="match status" value="1"/>
</dbReference>
<dbReference type="PRINTS" id="PR00326">
    <property type="entry name" value="GTP1OBG"/>
</dbReference>
<keyword evidence="2" id="KW-0067">ATP-binding</keyword>
<dbReference type="Pfam" id="PF00005">
    <property type="entry name" value="ABC_tran"/>
    <property type="match status" value="1"/>
</dbReference>
<dbReference type="InterPro" id="IPR006073">
    <property type="entry name" value="GTP-bd"/>
</dbReference>
<keyword evidence="1" id="KW-0547">Nucleotide-binding</keyword>
<accession>A0A4U5P3I4</accession>
<name>A0A4U5P3I4_POPAL</name>
<organism evidence="5">
    <name type="scientific">Populus alba</name>
    <name type="common">White poplar</name>
    <dbReference type="NCBI Taxonomy" id="43335"/>
    <lineage>
        <taxon>Eukaryota</taxon>
        <taxon>Viridiplantae</taxon>
        <taxon>Streptophyta</taxon>
        <taxon>Embryophyta</taxon>
        <taxon>Tracheophyta</taxon>
        <taxon>Spermatophyta</taxon>
        <taxon>Magnoliopsida</taxon>
        <taxon>eudicotyledons</taxon>
        <taxon>Gunneridae</taxon>
        <taxon>Pentapetalae</taxon>
        <taxon>rosids</taxon>
        <taxon>fabids</taxon>
        <taxon>Malpighiales</taxon>
        <taxon>Salicaceae</taxon>
        <taxon>Saliceae</taxon>
        <taxon>Populus</taxon>
    </lineage>
</organism>
<dbReference type="EMBL" id="RCHU01000892">
    <property type="protein sequence ID" value="TKR90161.1"/>
    <property type="molecule type" value="Genomic_DNA"/>
</dbReference>
<dbReference type="Pfam" id="PF01926">
    <property type="entry name" value="MMR_HSR1"/>
    <property type="match status" value="1"/>
</dbReference>
<evidence type="ECO:0000259" key="4">
    <source>
        <dbReference type="PROSITE" id="PS51710"/>
    </source>
</evidence>
<dbReference type="GO" id="GO:0005525">
    <property type="term" value="F:GTP binding"/>
    <property type="evidence" value="ECO:0007669"/>
    <property type="project" value="InterPro"/>
</dbReference>
<dbReference type="SUPFAM" id="SSF52540">
    <property type="entry name" value="P-loop containing nucleoside triphosphate hydrolases"/>
    <property type="match status" value="2"/>
</dbReference>
<dbReference type="PROSITE" id="PS51710">
    <property type="entry name" value="G_OBG"/>
    <property type="match status" value="1"/>
</dbReference>
<feature type="compositionally biased region" description="Low complexity" evidence="3">
    <location>
        <begin position="208"/>
        <end position="228"/>
    </location>
</feature>
<dbReference type="AlphaFoldDB" id="A0A4U5P3I4"/>
<dbReference type="FunFam" id="1.10.150.300:FF:000001">
    <property type="entry name" value="Ribosome-binding ATPase YchF"/>
    <property type="match status" value="1"/>
</dbReference>
<sequence length="610" mass="67593">MASSSSSNFTTPATIPTLSNLPFTITVKLHSSNYPVWNTQVVPYFRGHDLYGYLDGTISIPQKEIDISDSTTVMSYTTSREVWLALENNFSSLSRAKEYDSLASTISSRLDPVNLEELFSLLLICESRINHNNQPLPASANLVTTSSPQYYRQPATVPHSNRYRNNFHGQGYGGHSSFNNSNHSSSLICQNIQISHAHHDIQDNVQVANGSGSSFSTGATTQSTASDTIHMASPSGPQTNSGVRLISTAVTSNEPPPTAPPPPIPLPFASAPPMQNLHPMTTRSKNNIHKPKLPPDFHIKHPIPKALLTTIQTPEIEPTLTHLCLLILRLHSRSFNLLQVGLPNVGKSTLFNTLTKMSIPAENFPFCTIEPNEARVNIPDERFEWLCQLFKLKSEVSAFLEIHDIGGLVRGAHAGQGLGNSFLSHIRAVDGFFHVLRAFEDPDIIHVDDIVDPVRDLEVISAELRLKDIEFIERSIEDVEKSMKRSNDKQLKIEMEMCQRPANSGGFVFSFFRSEQVGDVELDDVWFAYPSRPNHMGITLKLQPGSKVALVGPSSGGKTTITNLIERFYDPIKGKVLLNGVPLVEISHEHLHRKISIVSQEPVLFNYSID</sequence>